<dbReference type="EMBL" id="PFPL01000051">
    <property type="protein sequence ID" value="PIZ95530.1"/>
    <property type="molecule type" value="Genomic_DNA"/>
</dbReference>
<sequence length="238" mass="27068">MLTNLGLMALGGIINSIKDIFFPVNCLNCAKEGDFVCSECLETLDLSGVFCCPVCHKQTLMGDYCEVCQPLFIDNQCSVIRYDEKALIGEIIHLFKYQYVEDLSKTIEKMLKIFLDKQKLPDFDFITFVPLHGRRYVERGFNQSEKIANLLSGLSQKPVVDSLKRNRYTSPQAKFNRQERLQNLADAFDFIYKKNDLKDKNILLVDDVFTTGSTIQECAKTLKMNNSGKVIGFSLARG</sequence>
<evidence type="ECO:0000256" key="1">
    <source>
        <dbReference type="ARBA" id="ARBA00008007"/>
    </source>
</evidence>
<dbReference type="Gene3D" id="3.40.50.2020">
    <property type="match status" value="1"/>
</dbReference>
<dbReference type="Pfam" id="PF00156">
    <property type="entry name" value="Pribosyltran"/>
    <property type="match status" value="1"/>
</dbReference>
<protein>
    <recommendedName>
        <fullName evidence="2">Phosphoribosyltransferase domain-containing protein</fullName>
    </recommendedName>
</protein>
<dbReference type="InterPro" id="IPR051910">
    <property type="entry name" value="ComF/GntX_DNA_util-trans"/>
</dbReference>
<feature type="domain" description="Phosphoribosyltransferase" evidence="2">
    <location>
        <begin position="146"/>
        <end position="226"/>
    </location>
</feature>
<dbReference type="PANTHER" id="PTHR47505:SF1">
    <property type="entry name" value="DNA UTILIZATION PROTEIN YHGH"/>
    <property type="match status" value="1"/>
</dbReference>
<evidence type="ECO:0000259" key="2">
    <source>
        <dbReference type="Pfam" id="PF00156"/>
    </source>
</evidence>
<name>A0A2M7V9J2_9BACT</name>
<evidence type="ECO:0000313" key="4">
    <source>
        <dbReference type="Proteomes" id="UP000231453"/>
    </source>
</evidence>
<dbReference type="Proteomes" id="UP000231453">
    <property type="component" value="Unassembled WGS sequence"/>
</dbReference>
<dbReference type="SUPFAM" id="SSF53271">
    <property type="entry name" value="PRTase-like"/>
    <property type="match status" value="1"/>
</dbReference>
<accession>A0A2M7V9J2</accession>
<organism evidence="3 4">
    <name type="scientific">Candidatus Magasanikbacteria bacterium CG_4_10_14_0_2_um_filter_33_14</name>
    <dbReference type="NCBI Taxonomy" id="1974636"/>
    <lineage>
        <taxon>Bacteria</taxon>
        <taxon>Candidatus Magasanikiibacteriota</taxon>
    </lineage>
</organism>
<dbReference type="AlphaFoldDB" id="A0A2M7V9J2"/>
<dbReference type="PANTHER" id="PTHR47505">
    <property type="entry name" value="DNA UTILIZATION PROTEIN YHGH"/>
    <property type="match status" value="1"/>
</dbReference>
<dbReference type="CDD" id="cd06223">
    <property type="entry name" value="PRTases_typeI"/>
    <property type="match status" value="1"/>
</dbReference>
<reference evidence="4" key="1">
    <citation type="submission" date="2017-09" db="EMBL/GenBank/DDBJ databases">
        <title>Depth-based differentiation of microbial function through sediment-hosted aquifers and enrichment of novel symbionts in the deep terrestrial subsurface.</title>
        <authorList>
            <person name="Probst A.J."/>
            <person name="Ladd B."/>
            <person name="Jarett J.K."/>
            <person name="Geller-Mcgrath D.E."/>
            <person name="Sieber C.M.K."/>
            <person name="Emerson J.B."/>
            <person name="Anantharaman K."/>
            <person name="Thomas B.C."/>
            <person name="Malmstrom R."/>
            <person name="Stieglmeier M."/>
            <person name="Klingl A."/>
            <person name="Woyke T."/>
            <person name="Ryan C.M."/>
            <person name="Banfield J.F."/>
        </authorList>
    </citation>
    <scope>NUCLEOTIDE SEQUENCE [LARGE SCALE GENOMIC DNA]</scope>
</reference>
<dbReference type="InterPro" id="IPR000836">
    <property type="entry name" value="PRTase_dom"/>
</dbReference>
<dbReference type="InterPro" id="IPR029057">
    <property type="entry name" value="PRTase-like"/>
</dbReference>
<comment type="similarity">
    <text evidence="1">Belongs to the ComF/GntX family.</text>
</comment>
<proteinExistence type="inferred from homology"/>
<comment type="caution">
    <text evidence="3">The sequence shown here is derived from an EMBL/GenBank/DDBJ whole genome shotgun (WGS) entry which is preliminary data.</text>
</comment>
<evidence type="ECO:0000313" key="3">
    <source>
        <dbReference type="EMBL" id="PIZ95530.1"/>
    </source>
</evidence>
<gene>
    <name evidence="3" type="ORF">COX80_04090</name>
</gene>